<sequence length="1750" mass="194291">MAELKFRVQADYEKVQRLRDEITKLKQEIKGVDAIQDPTSFNKLNSKLQQTSKELGSVTGKIAEASAAMETDFKQKIFAASQGVNDFTEKIIAQKAAVRAAQEDVRRLSEAYRDAKRNNSDNADGLLSQVRGAKSVLEEQRAALFSLTQEQATARLSVKKLRDEYASLRQEGGGTAQTMDLLTGKLKTMSGMLLGGMGLKELAGKIMSVRGEFESMETSLKVLLGGSEEKLNNIMGQIKEYALASPLNTKDMVGAVQMMTSFGIEAEKSIDYLKAIGDISMGDTGKFNSLALAFSQMSSAGKLMGQDLMQMVNAGFNPLEEISRKTGKSIGELKNEMSSGAISSKMVQDAFISATSAGGKFFGMADEGSKTLNGQISMLQESFDNMFNEIGSKGEGVVMMSVKAATSLVENYEQVGRVIVGLATAFGIYRTAVALATMTTNGYTIAETLAYTRTLLLEKATKLLNMTMLSNPYVAAAAALGILVGAIIATSDGLSNMERAQRDVNDAVAAAEKAQEEYNASTEQAISVASDDKSATDARRKAMNLLISRYPSIIQKYIDENGWLRDNLRLKREIAMIDGQKVVSGYQNKSKDADRAARAFKAIQKAKRDALLSGAGEGQYMRFLNKQQQEDATWAIEWYKKTRNIQWYQPDGSTQDMLEYAQGQSAAYSNKAKRAAAGNAVSNFQETIGKMDNRRLTTLANTLKKVRGSKKNIIFPYKELKGVSLTPKERQELTTYVNGIIESRKSQPRWAQSRDTAKAEVLKARKALANLKKNRKSTVKQVELAQQRLDAANDNYKKLSGNTLESEEKEAVTAHNKAVSDAKKAQKDAEKAAEDAKKAVEQQNEANEKAFELKTKTQIENARKAEDLANETEQAEIDILKDGNEKKLRQIELNHKKEQQAIDRAFEDIKQRRIEQAKQAWEANPKNKGKNFYESTSYSYASSDERYTTEEHTNYDFKTKAAWHKYDEEVKKIQEEEKATNEKRALSIISYLKEYGTMQEKRLAIAKEYDAKIAKAETEGDRLSLNAQKAKAIADFDLKNEKDNINWDEIFGDIGNQTIKQLEIVKGRLREMLSSDNLNVTDYKAIVEQIEKVNNAIVDSQDKQKKFFNFSTEHGKERRKLEMDVADALERQASAAGRVSVATLRNMEKQRNARQSVENAGVKVNGDISTANIDNILKQIEDKYGKDSAQYKEVQKAMDALAASERDLINANEQKKKSDNDVSKSQGKLNKFINDFNENMKAFMSAFSLVLNNLNDLPDLLSKFGVSDDSDLMKGAKEIATAGKEGMQAIKDFQSGNFVGAAAHGMESAGAIGRAAITLFGGSGNETAMEKEIERLAKANEGLSKAIDTLSNNIEKKDNTNSQSVDAYKKAKKAEEEWESNQRKAINNRAKEYANTGYGFLKLGGRSSFNAFANENKKIWTSFNATLQSLGSDKRVSRAEDLWNLSPELLKQLQANNNTAWRELFNNKGHKNPKELVDEYIERAGKAEELADKLNEKLTGYSWDGFKDSYLSALEDMESGTETFANNINNVIGKAILNSLINSSDIQKRIKKIHKMIADAAEDDNFTENEVDAIRKENSSLSDILLQRRESLKAMGLLVDSNESQKATANGVTSITFEQASNIIALTTAGNISRDQIKERLSLMNATMDDIRALISQIDSSTPDYANSNRAIINNSYTPQIQVSFPKEELQNINGKVGTILAVVDEMRTHGAESLMEQKALSRDTEKIVMGNKEMLSCVNDFRRDFNKQY</sequence>
<protein>
    <submittedName>
        <fullName evidence="5">Tail tape measure protein</fullName>
    </submittedName>
</protein>
<keyword evidence="1" id="KW-1188">Viral release from host cell</keyword>
<dbReference type="NCBIfam" id="TIGR02675">
    <property type="entry name" value="tape_meas_nterm"/>
    <property type="match status" value="1"/>
</dbReference>
<dbReference type="Pfam" id="PF20155">
    <property type="entry name" value="TMP_3"/>
    <property type="match status" value="1"/>
</dbReference>
<evidence type="ECO:0000256" key="1">
    <source>
        <dbReference type="ARBA" id="ARBA00022465"/>
    </source>
</evidence>
<evidence type="ECO:0000313" key="5">
    <source>
        <dbReference type="EMBL" id="DAE15634.1"/>
    </source>
</evidence>
<keyword evidence="2" id="KW-0175">Coiled coil</keyword>
<dbReference type="InterPro" id="IPR013491">
    <property type="entry name" value="Tape_meas_N"/>
</dbReference>
<name>A0A8S5Q9N5_9CAUD</name>
<proteinExistence type="predicted"/>
<reference evidence="5" key="1">
    <citation type="journal article" date="2021" name="Proc. Natl. Acad. Sci. U.S.A.">
        <title>A Catalog of Tens of Thousands of Viruses from Human Metagenomes Reveals Hidden Associations with Chronic Diseases.</title>
        <authorList>
            <person name="Tisza M.J."/>
            <person name="Buck C.B."/>
        </authorList>
    </citation>
    <scope>NUCLEOTIDE SEQUENCE</scope>
    <source>
        <strain evidence="5">Ct2ZW1</strain>
    </source>
</reference>
<feature type="coiled-coil region" evidence="2">
    <location>
        <begin position="494"/>
        <end position="524"/>
    </location>
</feature>
<evidence type="ECO:0000259" key="4">
    <source>
        <dbReference type="Pfam" id="PF20155"/>
    </source>
</evidence>
<feature type="coiled-coil region" evidence="2">
    <location>
        <begin position="8"/>
        <end position="35"/>
    </location>
</feature>
<evidence type="ECO:0000256" key="2">
    <source>
        <dbReference type="SAM" id="Coils"/>
    </source>
</evidence>
<feature type="compositionally biased region" description="Basic and acidic residues" evidence="3">
    <location>
        <begin position="818"/>
        <end position="836"/>
    </location>
</feature>
<accession>A0A8S5Q9N5</accession>
<feature type="region of interest" description="Disordered" evidence="3">
    <location>
        <begin position="816"/>
        <end position="836"/>
    </location>
</feature>
<evidence type="ECO:0000256" key="3">
    <source>
        <dbReference type="SAM" id="MobiDB-lite"/>
    </source>
</evidence>
<dbReference type="EMBL" id="BK015609">
    <property type="protein sequence ID" value="DAE15634.1"/>
    <property type="molecule type" value="Genomic_DNA"/>
</dbReference>
<feature type="coiled-coil region" evidence="2">
    <location>
        <begin position="1333"/>
        <end position="1377"/>
    </location>
</feature>
<feature type="domain" description="Tape measure protein N-terminal" evidence="4">
    <location>
        <begin position="205"/>
        <end position="391"/>
    </location>
</feature>
<keyword evidence="1" id="KW-1245">Viral tail assembly</keyword>
<feature type="coiled-coil region" evidence="2">
    <location>
        <begin position="1194"/>
        <end position="1221"/>
    </location>
</feature>
<dbReference type="GO" id="GO:0098003">
    <property type="term" value="P:viral tail assembly"/>
    <property type="evidence" value="ECO:0007669"/>
    <property type="project" value="UniProtKB-KW"/>
</dbReference>
<organism evidence="5">
    <name type="scientific">Siphoviridae sp. ct2ZW1</name>
    <dbReference type="NCBI Taxonomy" id="2825316"/>
    <lineage>
        <taxon>Viruses</taxon>
        <taxon>Duplodnaviria</taxon>
        <taxon>Heunggongvirae</taxon>
        <taxon>Uroviricota</taxon>
        <taxon>Caudoviricetes</taxon>
    </lineage>
</organism>